<proteinExistence type="predicted"/>
<protein>
    <submittedName>
        <fullName evidence="1">Uncharacterized protein</fullName>
    </submittedName>
</protein>
<dbReference type="AlphaFoldDB" id="A0A7R8WLP5"/>
<sequence length="85" mass="9893">MEGEQGKAMSIVKIKEERGWERRSIPLTEKFIFLVMYEDIVEAKVTAVLSNVVDAMTADGKRQMREKDDLKAQRRQEGFKNVLFE</sequence>
<accession>A0A7R8WLP5</accession>
<feature type="non-terminal residue" evidence="1">
    <location>
        <position position="1"/>
    </location>
</feature>
<name>A0A7R8WLP5_9CRUS</name>
<dbReference type="EMBL" id="OB663421">
    <property type="protein sequence ID" value="CAD7231353.1"/>
    <property type="molecule type" value="Genomic_DNA"/>
</dbReference>
<evidence type="ECO:0000313" key="1">
    <source>
        <dbReference type="EMBL" id="CAD7231353.1"/>
    </source>
</evidence>
<gene>
    <name evidence="1" type="ORF">CTOB1V02_LOCUS9201</name>
</gene>
<organism evidence="1">
    <name type="scientific">Cyprideis torosa</name>
    <dbReference type="NCBI Taxonomy" id="163714"/>
    <lineage>
        <taxon>Eukaryota</taxon>
        <taxon>Metazoa</taxon>
        <taxon>Ecdysozoa</taxon>
        <taxon>Arthropoda</taxon>
        <taxon>Crustacea</taxon>
        <taxon>Oligostraca</taxon>
        <taxon>Ostracoda</taxon>
        <taxon>Podocopa</taxon>
        <taxon>Podocopida</taxon>
        <taxon>Cytherocopina</taxon>
        <taxon>Cytheroidea</taxon>
        <taxon>Cytherideidae</taxon>
        <taxon>Cyprideis</taxon>
    </lineage>
</organism>
<reference evidence="1" key="1">
    <citation type="submission" date="2020-11" db="EMBL/GenBank/DDBJ databases">
        <authorList>
            <person name="Tran Van P."/>
        </authorList>
    </citation>
    <scope>NUCLEOTIDE SEQUENCE</scope>
</reference>